<dbReference type="Pfam" id="PF16989">
    <property type="entry name" value="T6SS_VasJ"/>
    <property type="match status" value="1"/>
</dbReference>
<sequence>MIYIDNLSLLGVTPISADKPAGDNISVDNDFENLKREIEKHNSYSAEREAVNWKTVETLGYKLLSQKSKHFQVAAYWGAARIQLAGFQGIIDSSSLFKGLVEHFWDSAWPAVKRLKGRMNSVQWWLDSSYRWAEHYEGPKIDPVLIDKAVELISEFEALLENQCECDDVPIMRGLISSIKRLPVKESQVVLPIEDMVTTEALEIDTSSVVENVIAEKGPIDDESITHDIETGQLELTSELPSVKPKQQSNAAAPIPTLDDMSLPDDDIKVGMSLLLRSADKIFRQDMNEASSYHLRRLAVWSALSQAPTVISGNKTRLPSPATEDKNILRISLDDGTPSKVITCCENRVSQYLFWLDLSFHTYTALKNLGNESAMIAIEAAVLDFDHRCPEVKNLCFDDGLPFAGPDTLMWLQSLKGSEESNTLSECDLLLSEAKVLSAGGHFNDAIIKLTGSINRVTLAEECQIRILLAEIMSKAGATLLAIEHINTAIGYIDAHKLNEWSPKLALEILRCAYELMRAAENIEQSNEILKRVNMIDPAMAMTLQTVQQF</sequence>
<name>A0ABT0L6Y8_9GAMM</name>
<dbReference type="PANTHER" id="PTHR37024:SF3">
    <property type="entry name" value="TYPE VI SECRETION SYSTEM PROTEIN TSSA"/>
    <property type="match status" value="1"/>
</dbReference>
<feature type="domain" description="ImpA N-terminal" evidence="1">
    <location>
        <begin position="13"/>
        <end position="126"/>
    </location>
</feature>
<evidence type="ECO:0000259" key="1">
    <source>
        <dbReference type="Pfam" id="PF06812"/>
    </source>
</evidence>
<organism evidence="2 3">
    <name type="scientific">Shewanella surugensis</name>
    <dbReference type="NCBI Taxonomy" id="212020"/>
    <lineage>
        <taxon>Bacteria</taxon>
        <taxon>Pseudomonadati</taxon>
        <taxon>Pseudomonadota</taxon>
        <taxon>Gammaproteobacteria</taxon>
        <taxon>Alteromonadales</taxon>
        <taxon>Shewanellaceae</taxon>
        <taxon>Shewanella</taxon>
    </lineage>
</organism>
<reference evidence="2 3" key="1">
    <citation type="submission" date="2022-01" db="EMBL/GenBank/DDBJ databases">
        <title>Whole genome-based taxonomy of the Shewanellaceae.</title>
        <authorList>
            <person name="Martin-Rodriguez A.J."/>
        </authorList>
    </citation>
    <scope>NUCLEOTIDE SEQUENCE [LARGE SCALE GENOMIC DNA]</scope>
    <source>
        <strain evidence="2 3">DSM 17177</strain>
    </source>
</reference>
<dbReference type="InterPro" id="IPR017739">
    <property type="entry name" value="T6SS-assoc_VCA0119"/>
</dbReference>
<dbReference type="NCBIfam" id="TIGR03362">
    <property type="entry name" value="VI_chp_7"/>
    <property type="match status" value="1"/>
</dbReference>
<dbReference type="Proteomes" id="UP001203423">
    <property type="component" value="Unassembled WGS sequence"/>
</dbReference>
<gene>
    <name evidence="2" type="primary">tssA</name>
    <name evidence="2" type="ORF">L2764_02940</name>
</gene>
<accession>A0ABT0L6Y8</accession>
<comment type="caution">
    <text evidence="2">The sequence shown here is derived from an EMBL/GenBank/DDBJ whole genome shotgun (WGS) entry which is preliminary data.</text>
</comment>
<evidence type="ECO:0000313" key="2">
    <source>
        <dbReference type="EMBL" id="MCL1123464.1"/>
    </source>
</evidence>
<proteinExistence type="predicted"/>
<evidence type="ECO:0000313" key="3">
    <source>
        <dbReference type="Proteomes" id="UP001203423"/>
    </source>
</evidence>
<dbReference type="Pfam" id="PF06812">
    <property type="entry name" value="ImpA_N"/>
    <property type="match status" value="1"/>
</dbReference>
<keyword evidence="3" id="KW-1185">Reference proteome</keyword>
<dbReference type="EMBL" id="JAKIKS010000006">
    <property type="protein sequence ID" value="MCL1123464.1"/>
    <property type="molecule type" value="Genomic_DNA"/>
</dbReference>
<dbReference type="InterPro" id="IPR010657">
    <property type="entry name" value="ImpA_N"/>
</dbReference>
<protein>
    <submittedName>
        <fullName evidence="2">Type VI secretion system protein TssA</fullName>
    </submittedName>
</protein>
<dbReference type="PANTHER" id="PTHR37024">
    <property type="entry name" value="TYPE VI SECRETION SYSTEM DUF2094 AND IMPA-RELATED DOMAIN PROTEIN"/>
    <property type="match status" value="1"/>
</dbReference>
<dbReference type="RefSeq" id="WP_248938750.1">
    <property type="nucleotide sequence ID" value="NZ_JAKIKS010000006.1"/>
</dbReference>